<dbReference type="Pfam" id="PF04586">
    <property type="entry name" value="Peptidase_S78"/>
    <property type="match status" value="1"/>
</dbReference>
<keyword evidence="3" id="KW-0378">Hydrolase</keyword>
<protein>
    <submittedName>
        <fullName evidence="5">Prohead peptidase</fullName>
    </submittedName>
</protein>
<dbReference type="InterPro" id="IPR054613">
    <property type="entry name" value="Peptidase_S78_dom"/>
</dbReference>
<sequence length="191" mass="20387">MAEVFTRAFTPELEVLTRAKGGDGRTIAGIAVPYGVPQRINPHLTEQFARGAFNAQIRAARRIPFSREHLVLGGTLIGRAVLLRDDPVGLYGEFRVSATPAGEETLELVRDGALEELSVAFREGQNKRLPGGVTERITAELREVAVVMEGAYGELAAVAGVRSAAPPEPGSPRLDQARQLLAGLPTLPGVE</sequence>
<keyword evidence="2" id="KW-0645">Protease</keyword>
<evidence type="ECO:0000256" key="2">
    <source>
        <dbReference type="ARBA" id="ARBA00022670"/>
    </source>
</evidence>
<keyword evidence="6" id="KW-1185">Reference proteome</keyword>
<dbReference type="GO" id="GO:0006508">
    <property type="term" value="P:proteolysis"/>
    <property type="evidence" value="ECO:0007669"/>
    <property type="project" value="UniProtKB-KW"/>
</dbReference>
<gene>
    <name evidence="5" type="ORF">B0I33_104496</name>
</gene>
<dbReference type="GO" id="GO:0008233">
    <property type="term" value="F:peptidase activity"/>
    <property type="evidence" value="ECO:0007669"/>
    <property type="project" value="UniProtKB-KW"/>
</dbReference>
<name>A0A2T0LXD5_9PSEU</name>
<evidence type="ECO:0000256" key="1">
    <source>
        <dbReference type="ARBA" id="ARBA00022612"/>
    </source>
</evidence>
<dbReference type="AlphaFoldDB" id="A0A2T0LXD5"/>
<dbReference type="EMBL" id="PVNH01000004">
    <property type="protein sequence ID" value="PRX48678.1"/>
    <property type="molecule type" value="Genomic_DNA"/>
</dbReference>
<proteinExistence type="predicted"/>
<comment type="caution">
    <text evidence="5">The sequence shown here is derived from an EMBL/GenBank/DDBJ whole genome shotgun (WGS) entry which is preliminary data.</text>
</comment>
<feature type="domain" description="Prohead serine protease" evidence="4">
    <location>
        <begin position="17"/>
        <end position="154"/>
    </location>
</feature>
<dbReference type="RefSeq" id="WP_106178723.1">
    <property type="nucleotide sequence ID" value="NZ_PVNH01000004.1"/>
</dbReference>
<evidence type="ECO:0000313" key="5">
    <source>
        <dbReference type="EMBL" id="PRX48678.1"/>
    </source>
</evidence>
<accession>A0A2T0LXD5</accession>
<evidence type="ECO:0000256" key="3">
    <source>
        <dbReference type="ARBA" id="ARBA00022801"/>
    </source>
</evidence>
<evidence type="ECO:0000313" key="6">
    <source>
        <dbReference type="Proteomes" id="UP000238362"/>
    </source>
</evidence>
<dbReference type="OrthoDB" id="3268964at2"/>
<reference evidence="5 6" key="1">
    <citation type="submission" date="2018-03" db="EMBL/GenBank/DDBJ databases">
        <title>Genomic Encyclopedia of Type Strains, Phase III (KMG-III): the genomes of soil and plant-associated and newly described type strains.</title>
        <authorList>
            <person name="Whitman W."/>
        </authorList>
    </citation>
    <scope>NUCLEOTIDE SEQUENCE [LARGE SCALE GENOMIC DNA]</scope>
    <source>
        <strain evidence="5 6">CGMCC 4.7125</strain>
    </source>
</reference>
<organism evidence="5 6">
    <name type="scientific">Prauserella shujinwangii</name>
    <dbReference type="NCBI Taxonomy" id="1453103"/>
    <lineage>
        <taxon>Bacteria</taxon>
        <taxon>Bacillati</taxon>
        <taxon>Actinomycetota</taxon>
        <taxon>Actinomycetes</taxon>
        <taxon>Pseudonocardiales</taxon>
        <taxon>Pseudonocardiaceae</taxon>
        <taxon>Prauserella</taxon>
    </lineage>
</organism>
<dbReference type="Proteomes" id="UP000238362">
    <property type="component" value="Unassembled WGS sequence"/>
</dbReference>
<keyword evidence="1" id="KW-1188">Viral release from host cell</keyword>
<evidence type="ECO:0000259" key="4">
    <source>
        <dbReference type="Pfam" id="PF04586"/>
    </source>
</evidence>